<feature type="domain" description="Fimbrial-type adhesion" evidence="2">
    <location>
        <begin position="248"/>
        <end position="411"/>
    </location>
</feature>
<dbReference type="Proteomes" id="UP001058124">
    <property type="component" value="Unassembled WGS sequence"/>
</dbReference>
<dbReference type="Gene3D" id="2.60.40.3310">
    <property type="match status" value="1"/>
</dbReference>
<dbReference type="Gene3D" id="2.60.40.1090">
    <property type="entry name" value="Fimbrial-type adhesion domain"/>
    <property type="match status" value="1"/>
</dbReference>
<organism evidence="3 4">
    <name type="scientific">Leminorella grimontii</name>
    <dbReference type="NCBI Taxonomy" id="82981"/>
    <lineage>
        <taxon>Bacteria</taxon>
        <taxon>Pseudomonadati</taxon>
        <taxon>Pseudomonadota</taxon>
        <taxon>Gammaproteobacteria</taxon>
        <taxon>Enterobacterales</taxon>
        <taxon>Budviciaceae</taxon>
        <taxon>Leminorella</taxon>
    </lineage>
</organism>
<protein>
    <recommendedName>
        <fullName evidence="2">Fimbrial-type adhesion domain-containing protein</fullName>
    </recommendedName>
</protein>
<feature type="chain" id="PRO_5043641222" description="Fimbrial-type adhesion domain-containing protein" evidence="1">
    <location>
        <begin position="28"/>
        <end position="411"/>
    </location>
</feature>
<dbReference type="InterPro" id="IPR000259">
    <property type="entry name" value="Adhesion_dom_fimbrial"/>
</dbReference>
<evidence type="ECO:0000259" key="2">
    <source>
        <dbReference type="Pfam" id="PF00419"/>
    </source>
</evidence>
<reference evidence="3" key="1">
    <citation type="submission" date="2022-06" db="EMBL/GenBank/DDBJ databases">
        <title>Draft genome sequences of Leminorella grimontii str. JCM5902.</title>
        <authorList>
            <person name="Wakabayashi Y."/>
            <person name="Kojima K."/>
        </authorList>
    </citation>
    <scope>NUCLEOTIDE SEQUENCE</scope>
    <source>
        <strain evidence="3">JCM 5902</strain>
    </source>
</reference>
<dbReference type="SUPFAM" id="SSF49401">
    <property type="entry name" value="Bacterial adhesins"/>
    <property type="match status" value="1"/>
</dbReference>
<dbReference type="Pfam" id="PF00419">
    <property type="entry name" value="Fimbrial"/>
    <property type="match status" value="1"/>
</dbReference>
<dbReference type="InterPro" id="IPR036937">
    <property type="entry name" value="Adhesion_dom_fimbrial_sf"/>
</dbReference>
<dbReference type="EMBL" id="BRLH01000001">
    <property type="protein sequence ID" value="GKX54807.1"/>
    <property type="molecule type" value="Genomic_DNA"/>
</dbReference>
<evidence type="ECO:0000313" key="3">
    <source>
        <dbReference type="EMBL" id="GKX54807.1"/>
    </source>
</evidence>
<comment type="caution">
    <text evidence="3">The sequence shown here is derived from an EMBL/GenBank/DDBJ whole genome shotgun (WGS) entry which is preliminary data.</text>
</comment>
<dbReference type="InterPro" id="IPR008966">
    <property type="entry name" value="Adhesion_dom_sf"/>
</dbReference>
<name>A0AAV5N2A2_9GAMM</name>
<feature type="signal peptide" evidence="1">
    <location>
        <begin position="1"/>
        <end position="27"/>
    </location>
</feature>
<sequence>MKRYLTTTRLFLTVGLSYILFATSTQATVIYHYPVWTGSTDNAGTCTYSLSDLAPLSVPRTLVVDNNLPNDTELFHWNYSEFVPNISGYCMPNGERLGNSSDMAVLSTSLLPQFGAFETNVPGIRLKIYYTYTDRGVGKDGNTETTRWYHDGALLPGTTPLNIEYLWEGAYFGSHFAPDGNMAPMPKTKYSFSQTANRIGYSLRAVLVKTGYVTYTSTPLSLRAGVFFGNNKDGWTSVPNLIGSGGITIVPPSCRLKGATDYTIDMGRWLHAGPSSLQPGISLPVNGLAKPVNINLECSSKLNNVYFRFEDAGTSPLSNNNISLYDSGGTKIDGLEIEMLYRGNHLNVDNSSKTNVGPQGTINTSPADTLFNSQSTIPFTARYVQRSAIKKGGASYTGPVTGKVNMYVTYQ</sequence>
<evidence type="ECO:0000256" key="1">
    <source>
        <dbReference type="SAM" id="SignalP"/>
    </source>
</evidence>
<dbReference type="GO" id="GO:0009289">
    <property type="term" value="C:pilus"/>
    <property type="evidence" value="ECO:0007669"/>
    <property type="project" value="InterPro"/>
</dbReference>
<keyword evidence="1" id="KW-0732">Signal</keyword>
<evidence type="ECO:0000313" key="4">
    <source>
        <dbReference type="Proteomes" id="UP001058124"/>
    </source>
</evidence>
<gene>
    <name evidence="3" type="ORF">SOASR030_09190</name>
</gene>
<dbReference type="GO" id="GO:0007155">
    <property type="term" value="P:cell adhesion"/>
    <property type="evidence" value="ECO:0007669"/>
    <property type="project" value="InterPro"/>
</dbReference>
<accession>A0AAV5N2A2</accession>
<keyword evidence="4" id="KW-1185">Reference proteome</keyword>
<dbReference type="AlphaFoldDB" id="A0AAV5N2A2"/>
<proteinExistence type="predicted"/>